<sequence length="82" mass="9104">MSQDRKPPALSPVDDELARNAALFLEADRLEAHAYSLLEGDSTSAVSWERFTEAKARADAKRVEAQQDLLRIRGQLLNSPVP</sequence>
<dbReference type="AlphaFoldDB" id="A0AA94JIT9"/>
<gene>
    <name evidence="1" type="ORF">A9HBioS_1404</name>
</gene>
<name>A0AA94JIT9_9PSED</name>
<evidence type="ECO:0000313" key="1">
    <source>
        <dbReference type="EMBL" id="RVD78901.1"/>
    </source>
</evidence>
<protein>
    <submittedName>
        <fullName evidence="1">Uncharacterized protein</fullName>
    </submittedName>
</protein>
<dbReference type="RefSeq" id="WP_127648356.1">
    <property type="nucleotide sequence ID" value="NZ_MKWS01000003.1"/>
</dbReference>
<evidence type="ECO:0000313" key="2">
    <source>
        <dbReference type="Proteomes" id="UP000288002"/>
    </source>
</evidence>
<reference evidence="1 2" key="1">
    <citation type="submission" date="2016-10" db="EMBL/GenBank/DDBJ databases">
        <title>Search of new enzymes for the oxidation of sulfur compounds.</title>
        <authorList>
            <person name="Novo A."/>
            <person name="Moreira I.S."/>
            <person name="Castro P.M."/>
        </authorList>
    </citation>
    <scope>NUCLEOTIDE SEQUENCE [LARGE SCALE GENOMIC DNA]</scope>
    <source>
        <strain evidence="1 2">A9</strain>
    </source>
</reference>
<accession>A0AA94JIT9</accession>
<comment type="caution">
    <text evidence="1">The sequence shown here is derived from an EMBL/GenBank/DDBJ whole genome shotgun (WGS) entry which is preliminary data.</text>
</comment>
<dbReference type="Proteomes" id="UP000288002">
    <property type="component" value="Unassembled WGS sequence"/>
</dbReference>
<proteinExistence type="predicted"/>
<organism evidence="1 2">
    <name type="scientific">Pseudomonas koreensis</name>
    <dbReference type="NCBI Taxonomy" id="198620"/>
    <lineage>
        <taxon>Bacteria</taxon>
        <taxon>Pseudomonadati</taxon>
        <taxon>Pseudomonadota</taxon>
        <taxon>Gammaproteobacteria</taxon>
        <taxon>Pseudomonadales</taxon>
        <taxon>Pseudomonadaceae</taxon>
        <taxon>Pseudomonas</taxon>
    </lineage>
</organism>
<dbReference type="EMBL" id="MKWS01000003">
    <property type="protein sequence ID" value="RVD78901.1"/>
    <property type="molecule type" value="Genomic_DNA"/>
</dbReference>